<keyword evidence="2" id="KW-1185">Reference proteome</keyword>
<reference evidence="1 2" key="1">
    <citation type="journal article" date="2019" name="Nat. Ecol. Evol.">
        <title>Megaphylogeny resolves global patterns of mushroom evolution.</title>
        <authorList>
            <person name="Varga T."/>
            <person name="Krizsan K."/>
            <person name="Foldi C."/>
            <person name="Dima B."/>
            <person name="Sanchez-Garcia M."/>
            <person name="Sanchez-Ramirez S."/>
            <person name="Szollosi G.J."/>
            <person name="Szarkandi J.G."/>
            <person name="Papp V."/>
            <person name="Albert L."/>
            <person name="Andreopoulos W."/>
            <person name="Angelini C."/>
            <person name="Antonin V."/>
            <person name="Barry K.W."/>
            <person name="Bougher N.L."/>
            <person name="Buchanan P."/>
            <person name="Buyck B."/>
            <person name="Bense V."/>
            <person name="Catcheside P."/>
            <person name="Chovatia M."/>
            <person name="Cooper J."/>
            <person name="Damon W."/>
            <person name="Desjardin D."/>
            <person name="Finy P."/>
            <person name="Geml J."/>
            <person name="Haridas S."/>
            <person name="Hughes K."/>
            <person name="Justo A."/>
            <person name="Karasinski D."/>
            <person name="Kautmanova I."/>
            <person name="Kiss B."/>
            <person name="Kocsube S."/>
            <person name="Kotiranta H."/>
            <person name="LaButti K.M."/>
            <person name="Lechner B.E."/>
            <person name="Liimatainen K."/>
            <person name="Lipzen A."/>
            <person name="Lukacs Z."/>
            <person name="Mihaltcheva S."/>
            <person name="Morgado L.N."/>
            <person name="Niskanen T."/>
            <person name="Noordeloos M.E."/>
            <person name="Ohm R.A."/>
            <person name="Ortiz-Santana B."/>
            <person name="Ovrebo C."/>
            <person name="Racz N."/>
            <person name="Riley R."/>
            <person name="Savchenko A."/>
            <person name="Shiryaev A."/>
            <person name="Soop K."/>
            <person name="Spirin V."/>
            <person name="Szebenyi C."/>
            <person name="Tomsovsky M."/>
            <person name="Tulloss R.E."/>
            <person name="Uehling J."/>
            <person name="Grigoriev I.V."/>
            <person name="Vagvolgyi C."/>
            <person name="Papp T."/>
            <person name="Martin F.M."/>
            <person name="Miettinen O."/>
            <person name="Hibbett D.S."/>
            <person name="Nagy L.G."/>
        </authorList>
    </citation>
    <scope>NUCLEOTIDE SEQUENCE [LARGE SCALE GENOMIC DNA]</scope>
    <source>
        <strain evidence="1 2">FP101781</strain>
    </source>
</reference>
<evidence type="ECO:0000313" key="1">
    <source>
        <dbReference type="EMBL" id="TEB18692.1"/>
    </source>
</evidence>
<dbReference type="EMBL" id="QPFP01000234">
    <property type="protein sequence ID" value="TEB18692.1"/>
    <property type="molecule type" value="Genomic_DNA"/>
</dbReference>
<evidence type="ECO:0000313" key="2">
    <source>
        <dbReference type="Proteomes" id="UP000298030"/>
    </source>
</evidence>
<dbReference type="AlphaFoldDB" id="A0A4Y7SBI0"/>
<organism evidence="1 2">
    <name type="scientific">Coprinellus micaceus</name>
    <name type="common">Glistening ink-cap mushroom</name>
    <name type="synonym">Coprinus micaceus</name>
    <dbReference type="NCBI Taxonomy" id="71717"/>
    <lineage>
        <taxon>Eukaryota</taxon>
        <taxon>Fungi</taxon>
        <taxon>Dikarya</taxon>
        <taxon>Basidiomycota</taxon>
        <taxon>Agaricomycotina</taxon>
        <taxon>Agaricomycetes</taxon>
        <taxon>Agaricomycetidae</taxon>
        <taxon>Agaricales</taxon>
        <taxon>Agaricineae</taxon>
        <taxon>Psathyrellaceae</taxon>
        <taxon>Coprinellus</taxon>
    </lineage>
</organism>
<gene>
    <name evidence="1" type="ORF">FA13DRAFT_1745360</name>
</gene>
<name>A0A4Y7SBI0_COPMI</name>
<dbReference type="Proteomes" id="UP000298030">
    <property type="component" value="Unassembled WGS sequence"/>
</dbReference>
<accession>A0A4Y7SBI0</accession>
<comment type="caution">
    <text evidence="1">The sequence shown here is derived from an EMBL/GenBank/DDBJ whole genome shotgun (WGS) entry which is preliminary data.</text>
</comment>
<sequence length="160" mass="17013">MSAHHLAILLVSRCRPPASLSSSISSSGIAHLECTAYAWVLTENIQRYIHTVAVEGFPTALAGRLTAQGLQILLTQPPASLLSIVPASTLSPKAGPYLNWSSVSTATNSGDKASQKILFLFGQTRRWGRPSPLIIVGSPEAKRAVPRLEAGRPTMGCNLI</sequence>
<protein>
    <submittedName>
        <fullName evidence="1">Uncharacterized protein</fullName>
    </submittedName>
</protein>
<proteinExistence type="predicted"/>